<keyword evidence="6" id="KW-0963">Cytoplasm</keyword>
<dbReference type="GO" id="GO:0005576">
    <property type="term" value="C:extracellular region"/>
    <property type="evidence" value="ECO:0007669"/>
    <property type="project" value="UniProtKB-SubCell"/>
</dbReference>
<dbReference type="InterPro" id="IPR000941">
    <property type="entry name" value="Enolase"/>
</dbReference>
<feature type="binding site" evidence="6 9">
    <location>
        <position position="289"/>
    </location>
    <ligand>
        <name>Mg(2+)</name>
        <dbReference type="ChEBI" id="CHEBI:18420"/>
    </ligand>
</feature>
<evidence type="ECO:0000256" key="9">
    <source>
        <dbReference type="PIRSR" id="PIRSR001400-3"/>
    </source>
</evidence>
<comment type="pathway">
    <text evidence="1 6">Carbohydrate degradation; glycolysis; pyruvate from D-glyceraldehyde 3-phosphate: step 4/5.</text>
</comment>
<evidence type="ECO:0000259" key="11">
    <source>
        <dbReference type="SMART" id="SM01193"/>
    </source>
</evidence>
<comment type="catalytic activity">
    <reaction evidence="6">
        <text>(2R)-2-phosphoglycerate = phosphoenolpyruvate + H2O</text>
        <dbReference type="Rhea" id="RHEA:10164"/>
        <dbReference type="ChEBI" id="CHEBI:15377"/>
        <dbReference type="ChEBI" id="CHEBI:58289"/>
        <dbReference type="ChEBI" id="CHEBI:58702"/>
        <dbReference type="EC" id="4.2.1.11"/>
    </reaction>
</comment>
<comment type="similarity">
    <text evidence="2 6">Belongs to the enolase family.</text>
</comment>
<accession>A0A7G9YBK2</accession>
<dbReference type="SUPFAM" id="SSF54826">
    <property type="entry name" value="Enolase N-terminal domain-like"/>
    <property type="match status" value="1"/>
</dbReference>
<feature type="binding site" evidence="6">
    <location>
        <position position="168"/>
    </location>
    <ligand>
        <name>(2R)-2-phosphoglycerate</name>
        <dbReference type="ChEBI" id="CHEBI:58289"/>
    </ligand>
</feature>
<dbReference type="Gene3D" id="3.20.20.120">
    <property type="entry name" value="Enolase-like C-terminal domain"/>
    <property type="match status" value="1"/>
</dbReference>
<feature type="binding site" evidence="6">
    <location>
        <position position="368"/>
    </location>
    <ligand>
        <name>(2R)-2-phosphoglycerate</name>
        <dbReference type="ChEBI" id="CHEBI:58289"/>
    </ligand>
</feature>
<dbReference type="AlphaFoldDB" id="A0A7G9YBK2"/>
<evidence type="ECO:0000256" key="8">
    <source>
        <dbReference type="PIRSR" id="PIRSR001400-2"/>
    </source>
</evidence>
<evidence type="ECO:0000256" key="7">
    <source>
        <dbReference type="PIRSR" id="PIRSR001400-1"/>
    </source>
</evidence>
<organism evidence="12">
    <name type="scientific">Candidatus Methanogaster sp. ANME-2c ERB4</name>
    <dbReference type="NCBI Taxonomy" id="2759911"/>
    <lineage>
        <taxon>Archaea</taxon>
        <taxon>Methanobacteriati</taxon>
        <taxon>Methanobacteriota</taxon>
        <taxon>Stenosarchaea group</taxon>
        <taxon>Methanomicrobia</taxon>
        <taxon>Methanosarcinales</taxon>
        <taxon>ANME-2 cluster</taxon>
        <taxon>Candidatus Methanogasteraceae</taxon>
        <taxon>Candidatus Methanogaster</taxon>
    </lineage>
</organism>
<keyword evidence="6" id="KW-0964">Secreted</keyword>
<dbReference type="InterPro" id="IPR020811">
    <property type="entry name" value="Enolase_N"/>
</dbReference>
<dbReference type="SFLD" id="SFLDF00002">
    <property type="entry name" value="enolase"/>
    <property type="match status" value="1"/>
</dbReference>
<comment type="function">
    <text evidence="6">Catalyzes the reversible conversion of 2-phosphoglycerate (2-PG) into phosphoenolpyruvate (PEP). It is essential for the degradation of carbohydrates via glycolysis.</text>
</comment>
<dbReference type="Pfam" id="PF03952">
    <property type="entry name" value="Enolase_N"/>
    <property type="match status" value="1"/>
</dbReference>
<feature type="binding site" evidence="6">
    <location>
        <position position="390"/>
    </location>
    <ligand>
        <name>(2R)-2-phosphoglycerate</name>
        <dbReference type="ChEBI" id="CHEBI:58289"/>
    </ligand>
</feature>
<dbReference type="GO" id="GO:0009986">
    <property type="term" value="C:cell surface"/>
    <property type="evidence" value="ECO:0007669"/>
    <property type="project" value="UniProtKB-SubCell"/>
</dbReference>
<evidence type="ECO:0000256" key="2">
    <source>
        <dbReference type="ARBA" id="ARBA00009604"/>
    </source>
</evidence>
<feature type="binding site" evidence="8">
    <location>
        <position position="169"/>
    </location>
    <ligand>
        <name>substrate</name>
    </ligand>
</feature>
<feature type="binding site" evidence="8">
    <location>
        <position position="314"/>
    </location>
    <ligand>
        <name>substrate</name>
    </ligand>
</feature>
<feature type="binding site" evidence="8">
    <location>
        <position position="289"/>
    </location>
    <ligand>
        <name>substrate</name>
    </ligand>
</feature>
<comment type="cofactor">
    <cofactor evidence="9">
        <name>Mg(2+)</name>
        <dbReference type="ChEBI" id="CHEBI:18420"/>
    </cofactor>
    <text evidence="9">Mg(2+) is required for catalysis and for stabilizing the dimer.</text>
</comment>
<dbReference type="SFLD" id="SFLDS00001">
    <property type="entry name" value="Enolase"/>
    <property type="match status" value="1"/>
</dbReference>
<dbReference type="PANTHER" id="PTHR11902">
    <property type="entry name" value="ENOLASE"/>
    <property type="match status" value="1"/>
</dbReference>
<dbReference type="UniPathway" id="UPA00109">
    <property type="reaction ID" value="UER00187"/>
</dbReference>
<feature type="binding site" evidence="6 9">
    <location>
        <position position="248"/>
    </location>
    <ligand>
        <name>Mg(2+)</name>
        <dbReference type="ChEBI" id="CHEBI:18420"/>
    </ligand>
</feature>
<dbReference type="SFLD" id="SFLDG00178">
    <property type="entry name" value="enolase"/>
    <property type="match status" value="1"/>
</dbReference>
<name>A0A7G9YBK2_9EURY</name>
<dbReference type="EMBL" id="MT631105">
    <property type="protein sequence ID" value="QNO45386.1"/>
    <property type="molecule type" value="Genomic_DNA"/>
</dbReference>
<dbReference type="InterPro" id="IPR020809">
    <property type="entry name" value="Enolase_CS"/>
</dbReference>
<comment type="subcellular location">
    <subcellularLocation>
        <location evidence="6">Cytoplasm</location>
    </subcellularLocation>
    <subcellularLocation>
        <location evidence="6">Secreted</location>
    </subcellularLocation>
    <subcellularLocation>
        <location evidence="6">Cell surface</location>
    </subcellularLocation>
    <text evidence="6">Fractions of enolase are present in both the cytoplasm and on the cell surface.</text>
</comment>
<reference evidence="12" key="1">
    <citation type="submission" date="2020-06" db="EMBL/GenBank/DDBJ databases">
        <title>Unique genomic features of the anaerobic methanotrophic archaea.</title>
        <authorList>
            <person name="Chadwick G.L."/>
            <person name="Skennerton C.T."/>
            <person name="Laso-Perez R."/>
            <person name="Leu A.O."/>
            <person name="Speth D.R."/>
            <person name="Yu H."/>
            <person name="Morgan-Lang C."/>
            <person name="Hatzenpichler R."/>
            <person name="Goudeau D."/>
            <person name="Malmstrom R."/>
            <person name="Brazelton W.J."/>
            <person name="Woyke T."/>
            <person name="Hallam S.J."/>
            <person name="Tyson G.W."/>
            <person name="Wegener G."/>
            <person name="Boetius A."/>
            <person name="Orphan V."/>
        </authorList>
    </citation>
    <scope>NUCLEOTIDE SEQUENCE</scope>
</reference>
<sequence length="422" mass="44935">MEKVVFLPYTIEYIHAREILDSRGNPTIEVDLETPSGFGRAGVPSGASTGTNEALELRDGGDRYHGKGVLKAVENVNTALRNEIIGMDVRNQRTIDQTMIDLDGTPNKSKLGANAILGVSMAAAKTAADSAGLPLYAYLGGIRACVLPCPTMNVLNGGEHAGNDLAIQEFMIQPKGASTCAEAVRIGAEVYHELKGILTAKYGSGAGNVGDEGGYAPPMDHTGQALDAVASAIEEAGYTTAEVTLGVDAAASEFFKDGKYRIDGTKLDGGEMVDYYLDLIKTYPIFLIEDPFHEEAFEDFALLTAATDRVIIGDDIFVTNIERLQRGIDAGAANALLLKLNQIGTVSEAFDAANLAHRNGYRVVVSHRSAETCDSMIADVAVAIGADLLKTGAPARSERTSKYNQLLRIEEELGEAARFAQL</sequence>
<dbReference type="SMART" id="SM01193">
    <property type="entry name" value="Enolase_N"/>
    <property type="match status" value="1"/>
</dbReference>
<evidence type="ECO:0000256" key="3">
    <source>
        <dbReference type="ARBA" id="ARBA00022842"/>
    </source>
</evidence>
<dbReference type="SUPFAM" id="SSF51604">
    <property type="entry name" value="Enolase C-terminal domain-like"/>
    <property type="match status" value="1"/>
</dbReference>
<feature type="active site" description="Proton donor" evidence="6 7">
    <location>
        <position position="212"/>
    </location>
</feature>
<dbReference type="FunFam" id="3.30.390.10:FF:000001">
    <property type="entry name" value="Enolase"/>
    <property type="match status" value="1"/>
</dbReference>
<feature type="binding site" evidence="6">
    <location>
        <position position="339"/>
    </location>
    <ligand>
        <name>(2R)-2-phosphoglycerate</name>
        <dbReference type="ChEBI" id="CHEBI:58289"/>
    </ligand>
</feature>
<dbReference type="InterPro" id="IPR020810">
    <property type="entry name" value="Enolase_C"/>
</dbReference>
<dbReference type="PIRSF" id="PIRSF001400">
    <property type="entry name" value="Enolase"/>
    <property type="match status" value="1"/>
</dbReference>
<feature type="binding site" evidence="8">
    <location>
        <position position="390"/>
    </location>
    <ligand>
        <name>substrate</name>
    </ligand>
</feature>
<feature type="active site" description="Proton acceptor" evidence="6 7">
    <location>
        <position position="339"/>
    </location>
</feature>
<keyword evidence="4 6" id="KW-0324">Glycolysis</keyword>
<dbReference type="CDD" id="cd03313">
    <property type="entry name" value="enolase"/>
    <property type="match status" value="1"/>
</dbReference>
<evidence type="ECO:0000259" key="10">
    <source>
        <dbReference type="SMART" id="SM01192"/>
    </source>
</evidence>
<evidence type="ECO:0000256" key="1">
    <source>
        <dbReference type="ARBA" id="ARBA00005031"/>
    </source>
</evidence>
<keyword evidence="5 6" id="KW-0456">Lyase</keyword>
<feature type="binding site" evidence="8">
    <location>
        <position position="160"/>
    </location>
    <ligand>
        <name>substrate</name>
    </ligand>
</feature>
<comment type="cofactor">
    <cofactor evidence="6">
        <name>Mg(2+)</name>
        <dbReference type="ChEBI" id="CHEBI:18420"/>
    </cofactor>
    <text evidence="6">Binds a second Mg(2+) ion via substrate during catalysis.</text>
</comment>
<evidence type="ECO:0000256" key="6">
    <source>
        <dbReference type="HAMAP-Rule" id="MF_00318"/>
    </source>
</evidence>
<evidence type="ECO:0000313" key="12">
    <source>
        <dbReference type="EMBL" id="QNO45386.1"/>
    </source>
</evidence>
<dbReference type="GO" id="GO:0004634">
    <property type="term" value="F:phosphopyruvate hydratase activity"/>
    <property type="evidence" value="ECO:0007669"/>
    <property type="project" value="UniProtKB-UniRule"/>
</dbReference>
<dbReference type="GO" id="GO:0000015">
    <property type="term" value="C:phosphopyruvate hydratase complex"/>
    <property type="evidence" value="ECO:0007669"/>
    <property type="project" value="InterPro"/>
</dbReference>
<dbReference type="Pfam" id="PF00113">
    <property type="entry name" value="Enolase_C"/>
    <property type="match status" value="1"/>
</dbReference>
<feature type="domain" description="Enolase C-terminal TIM barrel" evidence="10">
    <location>
        <begin position="144"/>
        <end position="422"/>
    </location>
</feature>
<feature type="binding site" evidence="6 9">
    <location>
        <position position="314"/>
    </location>
    <ligand>
        <name>Mg(2+)</name>
        <dbReference type="ChEBI" id="CHEBI:18420"/>
    </ligand>
</feature>
<dbReference type="SMART" id="SM01192">
    <property type="entry name" value="Enolase_C"/>
    <property type="match status" value="1"/>
</dbReference>
<dbReference type="PROSITE" id="PS00164">
    <property type="entry name" value="ENOLASE"/>
    <property type="match status" value="1"/>
</dbReference>
<dbReference type="GO" id="GO:0000287">
    <property type="term" value="F:magnesium ion binding"/>
    <property type="evidence" value="ECO:0007669"/>
    <property type="project" value="UniProtKB-UniRule"/>
</dbReference>
<dbReference type="NCBIfam" id="TIGR01060">
    <property type="entry name" value="eno"/>
    <property type="match status" value="1"/>
</dbReference>
<feature type="domain" description="Enolase N-terminal" evidence="11">
    <location>
        <begin position="11"/>
        <end position="139"/>
    </location>
</feature>
<dbReference type="GO" id="GO:0006096">
    <property type="term" value="P:glycolytic process"/>
    <property type="evidence" value="ECO:0007669"/>
    <property type="project" value="UniProtKB-UniRule"/>
</dbReference>
<proteinExistence type="inferred from homology"/>
<keyword evidence="6 9" id="KW-0479">Metal-binding</keyword>
<feature type="binding site" evidence="6">
    <location>
        <position position="369"/>
    </location>
    <ligand>
        <name>(2R)-2-phosphoglycerate</name>
        <dbReference type="ChEBI" id="CHEBI:58289"/>
    </ligand>
</feature>
<dbReference type="PRINTS" id="PR00148">
    <property type="entry name" value="ENOLASE"/>
</dbReference>
<dbReference type="Gene3D" id="3.30.390.10">
    <property type="entry name" value="Enolase-like, N-terminal domain"/>
    <property type="match status" value="1"/>
</dbReference>
<dbReference type="InterPro" id="IPR029017">
    <property type="entry name" value="Enolase-like_N"/>
</dbReference>
<dbReference type="PANTHER" id="PTHR11902:SF1">
    <property type="entry name" value="ENOLASE"/>
    <property type="match status" value="1"/>
</dbReference>
<dbReference type="InterPro" id="IPR036849">
    <property type="entry name" value="Enolase-like_C_sf"/>
</dbReference>
<keyword evidence="3 6" id="KW-0460">Magnesium</keyword>
<evidence type="ECO:0000256" key="5">
    <source>
        <dbReference type="ARBA" id="ARBA00023239"/>
    </source>
</evidence>
<dbReference type="HAMAP" id="MF_00318">
    <property type="entry name" value="Enolase"/>
    <property type="match status" value="1"/>
</dbReference>
<feature type="binding site" evidence="8">
    <location>
        <begin position="366"/>
        <end position="369"/>
    </location>
    <ligand>
        <name>substrate</name>
    </ligand>
</feature>
<evidence type="ECO:0000256" key="4">
    <source>
        <dbReference type="ARBA" id="ARBA00023152"/>
    </source>
</evidence>
<gene>
    <name evidence="6 12" type="primary">eno</name>
    <name evidence="12" type="ORF">PLCHCCMC_00004</name>
</gene>
<dbReference type="EC" id="4.2.1.11" evidence="6"/>
<protein>
    <recommendedName>
        <fullName evidence="6">Enolase</fullName>
        <ecNumber evidence="6">4.2.1.11</ecNumber>
    </recommendedName>
    <alternativeName>
        <fullName evidence="6">2-phospho-D-glycerate hydro-lyase</fullName>
    </alternativeName>
    <alternativeName>
        <fullName evidence="6">2-phosphoglycerate dehydratase</fullName>
    </alternativeName>
</protein>